<feature type="chain" id="PRO_5045656929" evidence="1">
    <location>
        <begin position="23"/>
        <end position="866"/>
    </location>
</feature>
<dbReference type="SMART" id="SM00089">
    <property type="entry name" value="PKD"/>
    <property type="match status" value="2"/>
</dbReference>
<gene>
    <name evidence="3" type="ORF">GWC95_01415</name>
</gene>
<dbReference type="CDD" id="cd00146">
    <property type="entry name" value="PKD"/>
    <property type="match status" value="1"/>
</dbReference>
<proteinExistence type="predicted"/>
<dbReference type="Proteomes" id="UP000753802">
    <property type="component" value="Unassembled WGS sequence"/>
</dbReference>
<dbReference type="PROSITE" id="PS50093">
    <property type="entry name" value="PKD"/>
    <property type="match status" value="2"/>
</dbReference>
<evidence type="ECO:0000313" key="3">
    <source>
        <dbReference type="EMBL" id="NCI48562.1"/>
    </source>
</evidence>
<accession>A0ABW9ZPZ6</accession>
<comment type="caution">
    <text evidence="3">The sequence shown here is derived from an EMBL/GenBank/DDBJ whole genome shotgun (WGS) entry which is preliminary data.</text>
</comment>
<dbReference type="Pfam" id="PF18911">
    <property type="entry name" value="PKD_4"/>
    <property type="match status" value="1"/>
</dbReference>
<dbReference type="EMBL" id="JAACJS010000002">
    <property type="protein sequence ID" value="NCI48562.1"/>
    <property type="molecule type" value="Genomic_DNA"/>
</dbReference>
<dbReference type="InterPro" id="IPR022409">
    <property type="entry name" value="PKD/Chitinase_dom"/>
</dbReference>
<sequence length="866" mass="93809">MKPKQACLLICILLLLCNSALAVHIKGGLITYEYLGQGKYKITVDVYRRCNAAGPNPTTLNIYDAVTYSRTSQTNTPAALYSMVGSFTKTTFDPCISNKPTICYDIYRYTTTVDLPANANGYIIAASDANRIAGIVNISNSSATGITLTATIPGMINGTMYNENSSPDFAFTDTAVICYKSKFSYQFAASDKDNDVLRYSFGDGLNGTSAATTPPYSSIPYVSPYSGAFPLGANVTIDSVTGLISGTAPAQNGEYIIAVYVHEWRNGVHINSTRKELQITVADCSLVVAELKDYISCDTYTLTFENQTQASNIISYAWDFGVTNSVTDVSTAARPSYTYADTGTYTVKLAVVNTVGCNDSTSAQVKVYPGFKPDFSFTGSCVVTPFNFTDKSFAKYGTINSWYWDLGDSSATAIDTFRTASVSYHYSGAQSAIALLRVTSSMGCSGTITQTVSVTEKAFLYHPFKDTLICSIDSLPLNAQASGSFEWSPNKNISDIHALNAVVFPKDTTTYTLTVRDRGCVDSLKVKVNVLQYITVKLAPDSGICQTDSFVLRPLSDALSYKWRESGNTNTLSDLLVKYPVAKPLATTTYYVTANLGYCQDSTKITIYVAPYPTVALGPDTVLCYGNRIRFNPSVKADLFLWQASTSLVNTRSINAVAGPDKTSAYVLTVRDTSFCKTPVSDTINVKVIPAFLAYAGRDTSATVNQALQLNVSAPANYYTYQWSPSVFLSNDAISNPVATFTAAAPDSILYTVRLTTPEGCNATDNVMVHVFKNGPEIYVPGGFTPNGDGLNDVLKPLLSGISSFDYFRIYNRLGQLVFSTSQINTGWDGTFNGAAQPSDTYVYVTQGQSFDGQTIFRKGTVVLLR</sequence>
<keyword evidence="1" id="KW-0732">Signal</keyword>
<evidence type="ECO:0000256" key="1">
    <source>
        <dbReference type="SAM" id="SignalP"/>
    </source>
</evidence>
<dbReference type="RefSeq" id="WP_161816883.1">
    <property type="nucleotide sequence ID" value="NZ_JAACJS010000002.1"/>
</dbReference>
<dbReference type="InterPro" id="IPR026341">
    <property type="entry name" value="T9SS_type_B"/>
</dbReference>
<keyword evidence="4" id="KW-1185">Reference proteome</keyword>
<name>A0ABW9ZPZ6_9BACT</name>
<reference evidence="3 4" key="1">
    <citation type="submission" date="2020-01" db="EMBL/GenBank/DDBJ databases">
        <title>Genome analysis.</title>
        <authorList>
            <person name="Wu S."/>
            <person name="Wang G."/>
        </authorList>
    </citation>
    <scope>NUCLEOTIDE SEQUENCE [LARGE SCALE GENOMIC DNA]</scope>
    <source>
        <strain evidence="3 4">SYL130</strain>
    </source>
</reference>
<protein>
    <submittedName>
        <fullName evidence="3">T9SS type B sorting domain-containing protein</fullName>
    </submittedName>
</protein>
<dbReference type="Gene3D" id="2.60.40.10">
    <property type="entry name" value="Immunoglobulins"/>
    <property type="match status" value="2"/>
</dbReference>
<feature type="domain" description="PKD" evidence="2">
    <location>
        <begin position="401"/>
        <end position="455"/>
    </location>
</feature>
<dbReference type="Pfam" id="PF13585">
    <property type="entry name" value="CHU_C"/>
    <property type="match status" value="1"/>
</dbReference>
<dbReference type="InterPro" id="IPR000601">
    <property type="entry name" value="PKD_dom"/>
</dbReference>
<dbReference type="NCBIfam" id="TIGR04131">
    <property type="entry name" value="Bac_Flav_CTERM"/>
    <property type="match status" value="1"/>
</dbReference>
<dbReference type="InterPro" id="IPR013783">
    <property type="entry name" value="Ig-like_fold"/>
</dbReference>
<organism evidence="3 4">
    <name type="scientific">Sediminibacterium roseum</name>
    <dbReference type="NCBI Taxonomy" id="1978412"/>
    <lineage>
        <taxon>Bacteria</taxon>
        <taxon>Pseudomonadati</taxon>
        <taxon>Bacteroidota</taxon>
        <taxon>Chitinophagia</taxon>
        <taxon>Chitinophagales</taxon>
        <taxon>Chitinophagaceae</taxon>
        <taxon>Sediminibacterium</taxon>
    </lineage>
</organism>
<feature type="domain" description="PKD" evidence="2">
    <location>
        <begin position="301"/>
        <end position="367"/>
    </location>
</feature>
<dbReference type="SUPFAM" id="SSF49299">
    <property type="entry name" value="PKD domain"/>
    <property type="match status" value="2"/>
</dbReference>
<evidence type="ECO:0000313" key="4">
    <source>
        <dbReference type="Proteomes" id="UP000753802"/>
    </source>
</evidence>
<feature type="signal peptide" evidence="1">
    <location>
        <begin position="1"/>
        <end position="22"/>
    </location>
</feature>
<evidence type="ECO:0000259" key="2">
    <source>
        <dbReference type="PROSITE" id="PS50093"/>
    </source>
</evidence>
<dbReference type="InterPro" id="IPR035986">
    <property type="entry name" value="PKD_dom_sf"/>
</dbReference>